<keyword evidence="2" id="KW-0378">Hydrolase</keyword>
<dbReference type="EMBL" id="VMNX01000295">
    <property type="protein sequence ID" value="MPY54616.1"/>
    <property type="molecule type" value="Genomic_DNA"/>
</dbReference>
<dbReference type="PANTHER" id="PTHR30015:SF6">
    <property type="entry name" value="SLL1429 PROTEIN"/>
    <property type="match status" value="1"/>
</dbReference>
<dbReference type="InterPro" id="IPR011856">
    <property type="entry name" value="tRNA_endonuc-like_dom_sf"/>
</dbReference>
<proteinExistence type="predicted"/>
<dbReference type="GO" id="GO:0015666">
    <property type="term" value="F:restriction endodeoxyribonuclease activity"/>
    <property type="evidence" value="ECO:0007669"/>
    <property type="project" value="TreeGrafter"/>
</dbReference>
<evidence type="ECO:0000259" key="1">
    <source>
        <dbReference type="Pfam" id="PF04471"/>
    </source>
</evidence>
<organism evidence="2 3">
    <name type="scientific">Streptomyces acidicola</name>
    <dbReference type="NCBI Taxonomy" id="2596892"/>
    <lineage>
        <taxon>Bacteria</taxon>
        <taxon>Bacillati</taxon>
        <taxon>Actinomycetota</taxon>
        <taxon>Actinomycetes</taxon>
        <taxon>Kitasatosporales</taxon>
        <taxon>Streptomycetaceae</taxon>
        <taxon>Streptomyces</taxon>
    </lineage>
</organism>
<sequence length="405" mass="44834">MINPSILSLSTEFERIFILIYSLDGWGGASSLCPKPKGQPQAGERKGRSVFNEAALLESKALRDSVLDRTDVLDRVKALSLLPDGMHVTTALVATYFGVTAEAIRQLKARHHEELTYNGVVTLQGPDLAEFKRDVLSRYPGSYPQPRASLTLSSRRAVLNVAMLLRDSDVARQVRTYLLDMEYLVRTLPVDNPVRGEDVHTNEQAPSLDDRIDQRIAHVLGRTVVPMFNALIETSSEHRRELIALRTGVQRVEQRLRQHHARLQRLESPRENRPLAGVMASMDAMNGREFEEHVAELLRRDGCTGVVVQGASRDRGVDITSRTADGRRIVVQCKRFAPHISITSPEVQKFVGAAKVLHKSEVALFVATCPFTRDALNVAAECGITAVHRGLLEEWSAGASLGVLG</sequence>
<dbReference type="GO" id="GO:0003677">
    <property type="term" value="F:DNA binding"/>
    <property type="evidence" value="ECO:0007669"/>
    <property type="project" value="InterPro"/>
</dbReference>
<accession>A0A5N8X621</accession>
<dbReference type="SUPFAM" id="SSF52980">
    <property type="entry name" value="Restriction endonuclease-like"/>
    <property type="match status" value="1"/>
</dbReference>
<evidence type="ECO:0000313" key="3">
    <source>
        <dbReference type="Proteomes" id="UP000373149"/>
    </source>
</evidence>
<dbReference type="Gene3D" id="3.40.1350.10">
    <property type="match status" value="1"/>
</dbReference>
<dbReference type="Proteomes" id="UP000373149">
    <property type="component" value="Unassembled WGS sequence"/>
</dbReference>
<keyword evidence="3" id="KW-1185">Reference proteome</keyword>
<name>A0A5N8X621_9ACTN</name>
<feature type="domain" description="Restriction endonuclease type IV Mrr" evidence="1">
    <location>
        <begin position="283"/>
        <end position="395"/>
    </location>
</feature>
<dbReference type="InterPro" id="IPR052906">
    <property type="entry name" value="Type_IV_Methyl-Rstrct_Enzyme"/>
</dbReference>
<gene>
    <name evidence="2" type="ORF">FPZ41_41110</name>
</gene>
<dbReference type="GO" id="GO:0009307">
    <property type="term" value="P:DNA restriction-modification system"/>
    <property type="evidence" value="ECO:0007669"/>
    <property type="project" value="InterPro"/>
</dbReference>
<keyword evidence="2" id="KW-0255">Endonuclease</keyword>
<comment type="caution">
    <text evidence="2">The sequence shown here is derived from an EMBL/GenBank/DDBJ whole genome shotgun (WGS) entry which is preliminary data.</text>
</comment>
<dbReference type="PANTHER" id="PTHR30015">
    <property type="entry name" value="MRR RESTRICTION SYSTEM PROTEIN"/>
    <property type="match status" value="1"/>
</dbReference>
<dbReference type="InterPro" id="IPR007560">
    <property type="entry name" value="Restrct_endonuc_IV_Mrr"/>
</dbReference>
<reference evidence="2 3" key="1">
    <citation type="submission" date="2019-09" db="EMBL/GenBank/DDBJ databases">
        <authorList>
            <person name="Duangmal K."/>
            <person name="Teo W.F.A."/>
            <person name="Lipun K."/>
        </authorList>
    </citation>
    <scope>NUCLEOTIDE SEQUENCE [LARGE SCALE GENOMIC DNA]</scope>
    <source>
        <strain evidence="2 3">K1PN6</strain>
    </source>
</reference>
<keyword evidence="2" id="KW-0540">Nuclease</keyword>
<dbReference type="AlphaFoldDB" id="A0A5N8X621"/>
<evidence type="ECO:0000313" key="2">
    <source>
        <dbReference type="EMBL" id="MPY54616.1"/>
    </source>
</evidence>
<dbReference type="InterPro" id="IPR011335">
    <property type="entry name" value="Restrct_endonuc-II-like"/>
</dbReference>
<protein>
    <submittedName>
        <fullName evidence="2">Restriction endonuclease</fullName>
    </submittedName>
</protein>
<dbReference type="Pfam" id="PF04471">
    <property type="entry name" value="Mrr_cat"/>
    <property type="match status" value="1"/>
</dbReference>